<evidence type="ECO:0000313" key="3">
    <source>
        <dbReference type="EMBL" id="NMD89096.1"/>
    </source>
</evidence>
<dbReference type="AlphaFoldDB" id="A0A848B8L9"/>
<proteinExistence type="predicted"/>
<dbReference type="RefSeq" id="WP_168964039.1">
    <property type="nucleotide sequence ID" value="NZ_JABAEW010000077.1"/>
</dbReference>
<evidence type="ECO:0000256" key="2">
    <source>
        <dbReference type="SAM" id="Phobius"/>
    </source>
</evidence>
<organism evidence="3 4">
    <name type="scientific">Victivallis vadensis</name>
    <dbReference type="NCBI Taxonomy" id="172901"/>
    <lineage>
        <taxon>Bacteria</taxon>
        <taxon>Pseudomonadati</taxon>
        <taxon>Lentisphaerota</taxon>
        <taxon>Lentisphaeria</taxon>
        <taxon>Victivallales</taxon>
        <taxon>Victivallaceae</taxon>
        <taxon>Victivallis</taxon>
    </lineage>
</organism>
<sequence>MKTECPHCDQHYEVDEEYIGQIAKCISCNQEFVIEMIRPDAAIQEKKEKQPAETSTENRTISKESVINKPEKTEMVNSISKSDQEWVYKWPLGGCLFIFFCIFLLINSCSDYGKTPKPKGPPTNAEWVRYFNKVKAEEEKKQQQEWDYIRNY</sequence>
<keyword evidence="2" id="KW-1133">Transmembrane helix</keyword>
<feature type="transmembrane region" description="Helical" evidence="2">
    <location>
        <begin position="90"/>
        <end position="109"/>
    </location>
</feature>
<comment type="caution">
    <text evidence="3">The sequence shown here is derived from an EMBL/GenBank/DDBJ whole genome shotgun (WGS) entry which is preliminary data.</text>
</comment>
<evidence type="ECO:0000313" key="4">
    <source>
        <dbReference type="Proteomes" id="UP000576225"/>
    </source>
</evidence>
<evidence type="ECO:0000256" key="1">
    <source>
        <dbReference type="SAM" id="MobiDB-lite"/>
    </source>
</evidence>
<dbReference type="EMBL" id="JABAEW010000077">
    <property type="protein sequence ID" value="NMD89096.1"/>
    <property type="molecule type" value="Genomic_DNA"/>
</dbReference>
<reference evidence="3 4" key="1">
    <citation type="submission" date="2020-04" db="EMBL/GenBank/DDBJ databases">
        <authorList>
            <person name="Hitch T.C.A."/>
            <person name="Wylensek D."/>
            <person name="Clavel T."/>
        </authorList>
    </citation>
    <scope>NUCLEOTIDE SEQUENCE [LARGE SCALE GENOMIC DNA]</scope>
    <source>
        <strain evidence="3 4">COR2-253-APC-1A</strain>
    </source>
</reference>
<dbReference type="Gene3D" id="2.20.28.160">
    <property type="match status" value="1"/>
</dbReference>
<protein>
    <submittedName>
        <fullName evidence="3">Uncharacterized protein</fullName>
    </submittedName>
</protein>
<dbReference type="Proteomes" id="UP000576225">
    <property type="component" value="Unassembled WGS sequence"/>
</dbReference>
<name>A0A848B8L9_9BACT</name>
<gene>
    <name evidence="3" type="ORF">HF882_21150</name>
</gene>
<keyword evidence="2" id="KW-0812">Transmembrane</keyword>
<feature type="compositionally biased region" description="Polar residues" evidence="1">
    <location>
        <begin position="52"/>
        <end position="63"/>
    </location>
</feature>
<accession>A0A848B8L9</accession>
<feature type="region of interest" description="Disordered" evidence="1">
    <location>
        <begin position="44"/>
        <end position="63"/>
    </location>
</feature>
<keyword evidence="2" id="KW-0472">Membrane</keyword>